<dbReference type="InterPro" id="IPR015422">
    <property type="entry name" value="PyrdxlP-dep_Trfase_small"/>
</dbReference>
<evidence type="ECO:0000313" key="1">
    <source>
        <dbReference type="EMBL" id="MPN23229.1"/>
    </source>
</evidence>
<keyword evidence="1" id="KW-0032">Aminotransferase</keyword>
<dbReference type="GO" id="GO:0019180">
    <property type="term" value="F:dTDP-4-amino-4,6-dideoxygalactose transaminase activity"/>
    <property type="evidence" value="ECO:0007669"/>
    <property type="project" value="UniProtKB-EC"/>
</dbReference>
<dbReference type="Gene3D" id="3.90.1150.10">
    <property type="entry name" value="Aspartate Aminotransferase, domain 1"/>
    <property type="match status" value="1"/>
</dbReference>
<gene>
    <name evidence="1" type="primary">wecE_9</name>
    <name evidence="1" type="ORF">SDC9_170617</name>
</gene>
<keyword evidence="1" id="KW-0808">Transferase</keyword>
<name>A0A645GBQ6_9ZZZZ</name>
<sequence length="133" mass="15710">MEHADKIYDDRMNSWNRYHEGFAALEQREQVIRPTIPADCKQNAHMYYLKARDLRERTELIRYLSEKANVGAVFHYIPLHSAPAGLKFGRFDGADVYTTKESERLLRLPMFYGLTKEQTDRVINAVYDFYKNV</sequence>
<protein>
    <submittedName>
        <fullName evidence="1">dTDP-4-amino-4,6-dideoxygalactose transaminase</fullName>
        <ecNumber evidence="1">2.6.1.59</ecNumber>
    </submittedName>
</protein>
<dbReference type="InterPro" id="IPR015424">
    <property type="entry name" value="PyrdxlP-dep_Trfase"/>
</dbReference>
<dbReference type="AlphaFoldDB" id="A0A645GBQ6"/>
<dbReference type="SUPFAM" id="SSF53383">
    <property type="entry name" value="PLP-dependent transferases"/>
    <property type="match status" value="1"/>
</dbReference>
<comment type="caution">
    <text evidence="1">The sequence shown here is derived from an EMBL/GenBank/DDBJ whole genome shotgun (WGS) entry which is preliminary data.</text>
</comment>
<proteinExistence type="predicted"/>
<accession>A0A645GBQ6</accession>
<dbReference type="EMBL" id="VSSQ01071674">
    <property type="protein sequence ID" value="MPN23229.1"/>
    <property type="molecule type" value="Genomic_DNA"/>
</dbReference>
<organism evidence="1">
    <name type="scientific">bioreactor metagenome</name>
    <dbReference type="NCBI Taxonomy" id="1076179"/>
    <lineage>
        <taxon>unclassified sequences</taxon>
        <taxon>metagenomes</taxon>
        <taxon>ecological metagenomes</taxon>
    </lineage>
</organism>
<dbReference type="EC" id="2.6.1.59" evidence="1"/>
<dbReference type="InterPro" id="IPR000653">
    <property type="entry name" value="DegT/StrS_aminotransferase"/>
</dbReference>
<dbReference type="Pfam" id="PF01041">
    <property type="entry name" value="DegT_DnrJ_EryC1"/>
    <property type="match status" value="1"/>
</dbReference>
<reference evidence="1" key="1">
    <citation type="submission" date="2019-08" db="EMBL/GenBank/DDBJ databases">
        <authorList>
            <person name="Kucharzyk K."/>
            <person name="Murdoch R.W."/>
            <person name="Higgins S."/>
            <person name="Loffler F."/>
        </authorList>
    </citation>
    <scope>NUCLEOTIDE SEQUENCE</scope>
</reference>